<dbReference type="Pfam" id="PF01497">
    <property type="entry name" value="Peripla_BP_2"/>
    <property type="match status" value="1"/>
</dbReference>
<gene>
    <name evidence="8" type="ORF">HDA43_004490</name>
</gene>
<dbReference type="CDD" id="cd01146">
    <property type="entry name" value="FhuD"/>
    <property type="match status" value="1"/>
</dbReference>
<evidence type="ECO:0000256" key="5">
    <source>
        <dbReference type="SAM" id="MobiDB-lite"/>
    </source>
</evidence>
<feature type="compositionally biased region" description="Low complexity" evidence="5">
    <location>
        <begin position="27"/>
        <end position="37"/>
    </location>
</feature>
<dbReference type="InterPro" id="IPR051313">
    <property type="entry name" value="Bact_iron-sidero_bind"/>
</dbReference>
<dbReference type="InterPro" id="IPR002491">
    <property type="entry name" value="ABC_transptr_periplasmic_BD"/>
</dbReference>
<organism evidence="8 9">
    <name type="scientific">Streptosporangium sandarakinum</name>
    <dbReference type="NCBI Taxonomy" id="1260955"/>
    <lineage>
        <taxon>Bacteria</taxon>
        <taxon>Bacillati</taxon>
        <taxon>Actinomycetota</taxon>
        <taxon>Actinomycetes</taxon>
        <taxon>Streptosporangiales</taxon>
        <taxon>Streptosporangiaceae</taxon>
        <taxon>Streptosporangium</taxon>
    </lineage>
</organism>
<dbReference type="RefSeq" id="WP_179824761.1">
    <property type="nucleotide sequence ID" value="NZ_JACCCO010000002.1"/>
</dbReference>
<comment type="caution">
    <text evidence="8">The sequence shown here is derived from an EMBL/GenBank/DDBJ whole genome shotgun (WGS) entry which is preliminary data.</text>
</comment>
<dbReference type="PANTHER" id="PTHR30532:SF21">
    <property type="entry name" value="SIDEROPHORE-BINDING LIPOPROTEIN YFIY-RELATED"/>
    <property type="match status" value="1"/>
</dbReference>
<reference evidence="8 9" key="1">
    <citation type="submission" date="2020-07" db="EMBL/GenBank/DDBJ databases">
        <title>Sequencing the genomes of 1000 actinobacteria strains.</title>
        <authorList>
            <person name="Klenk H.-P."/>
        </authorList>
    </citation>
    <scope>NUCLEOTIDE SEQUENCE [LARGE SCALE GENOMIC DNA]</scope>
    <source>
        <strain evidence="8 9">DSM 45763</strain>
    </source>
</reference>
<keyword evidence="9" id="KW-1185">Reference proteome</keyword>
<feature type="domain" description="Fe/B12 periplasmic-binding" evidence="7">
    <location>
        <begin position="74"/>
        <end position="338"/>
    </location>
</feature>
<dbReference type="AlphaFoldDB" id="A0A852V1E5"/>
<dbReference type="Proteomes" id="UP000576393">
    <property type="component" value="Unassembled WGS sequence"/>
</dbReference>
<evidence type="ECO:0000313" key="8">
    <source>
        <dbReference type="EMBL" id="NYF42289.1"/>
    </source>
</evidence>
<proteinExistence type="inferred from homology"/>
<comment type="subcellular location">
    <subcellularLocation>
        <location evidence="1">Cell envelope</location>
    </subcellularLocation>
</comment>
<dbReference type="GO" id="GO:1901678">
    <property type="term" value="P:iron coordination entity transport"/>
    <property type="evidence" value="ECO:0007669"/>
    <property type="project" value="UniProtKB-ARBA"/>
</dbReference>
<dbReference type="PANTHER" id="PTHR30532">
    <property type="entry name" value="IRON III DICITRATE-BINDING PERIPLASMIC PROTEIN"/>
    <property type="match status" value="1"/>
</dbReference>
<dbReference type="PROSITE" id="PS51257">
    <property type="entry name" value="PROKAR_LIPOPROTEIN"/>
    <property type="match status" value="1"/>
</dbReference>
<evidence type="ECO:0000256" key="2">
    <source>
        <dbReference type="ARBA" id="ARBA00008814"/>
    </source>
</evidence>
<dbReference type="Gene3D" id="3.40.50.1980">
    <property type="entry name" value="Nitrogenase molybdenum iron protein domain"/>
    <property type="match status" value="2"/>
</dbReference>
<protein>
    <submittedName>
        <fullName evidence="8">Iron complex transport system substrate-binding protein</fullName>
    </submittedName>
</protein>
<dbReference type="GO" id="GO:0030288">
    <property type="term" value="C:outer membrane-bounded periplasmic space"/>
    <property type="evidence" value="ECO:0007669"/>
    <property type="project" value="TreeGrafter"/>
</dbReference>
<dbReference type="SUPFAM" id="SSF53807">
    <property type="entry name" value="Helical backbone' metal receptor"/>
    <property type="match status" value="1"/>
</dbReference>
<feature type="chain" id="PRO_5039607714" evidence="6">
    <location>
        <begin position="22"/>
        <end position="342"/>
    </location>
</feature>
<feature type="region of interest" description="Disordered" evidence="5">
    <location>
        <begin position="27"/>
        <end position="52"/>
    </location>
</feature>
<evidence type="ECO:0000313" key="9">
    <source>
        <dbReference type="Proteomes" id="UP000576393"/>
    </source>
</evidence>
<dbReference type="PROSITE" id="PS50983">
    <property type="entry name" value="FE_B12_PBP"/>
    <property type="match status" value="1"/>
</dbReference>
<evidence type="ECO:0000256" key="6">
    <source>
        <dbReference type="SAM" id="SignalP"/>
    </source>
</evidence>
<sequence>MRVLRTLAAGVAGAVLTLGLAACGSGSSTGTAAGPGSDAQAPNPRASGTAGAAAFPRTVKHAMGETEIPAQPKRVVALDQSFVDAVLTLETDVAGYTTYRSIEERLPDYLAPVLGHAGDATSVGTLEQPSLEKIVALKPDLIVSAKVRHEALYDKLSKIAPTVFSETTGAIWKENLRLMGRALGKEDLAEQRITAYQDRAAKIGESIKAKEGGMPTVSVARFAGEPTVRLYVENSYSGLVLKDVGFPRPKDQPTSADAIMVDVSQENITQLDADHIFVAAYDDPSVEPVRKKFEANPLWDRLKGAKHDVSDTTWMSAVGIQGAHAMLDDLAKIFEVDPAKAA</sequence>
<keyword evidence="4 6" id="KW-0732">Signal</keyword>
<evidence type="ECO:0000256" key="1">
    <source>
        <dbReference type="ARBA" id="ARBA00004196"/>
    </source>
</evidence>
<accession>A0A852V1E5</accession>
<dbReference type="EMBL" id="JACCCO010000002">
    <property type="protein sequence ID" value="NYF42289.1"/>
    <property type="molecule type" value="Genomic_DNA"/>
</dbReference>
<evidence type="ECO:0000259" key="7">
    <source>
        <dbReference type="PROSITE" id="PS50983"/>
    </source>
</evidence>
<evidence type="ECO:0000256" key="4">
    <source>
        <dbReference type="ARBA" id="ARBA00022729"/>
    </source>
</evidence>
<comment type="similarity">
    <text evidence="2">Belongs to the bacterial solute-binding protein 8 family.</text>
</comment>
<evidence type="ECO:0000256" key="3">
    <source>
        <dbReference type="ARBA" id="ARBA00022448"/>
    </source>
</evidence>
<feature type="signal peptide" evidence="6">
    <location>
        <begin position="1"/>
        <end position="21"/>
    </location>
</feature>
<name>A0A852V1E5_9ACTN</name>
<keyword evidence="3" id="KW-0813">Transport</keyword>